<evidence type="ECO:0000313" key="11">
    <source>
        <dbReference type="Proteomes" id="UP001237292"/>
    </source>
</evidence>
<evidence type="ECO:0000256" key="5">
    <source>
        <dbReference type="ARBA" id="ARBA00023136"/>
    </source>
</evidence>
<proteinExistence type="predicted"/>
<keyword evidence="2" id="KW-1003">Cell membrane</keyword>
<comment type="subcellular location">
    <subcellularLocation>
        <location evidence="1">Cell membrane</location>
        <topology evidence="1">Multi-pass membrane protein</topology>
    </subcellularLocation>
</comment>
<accession>A0A7X1PMA6</accession>
<dbReference type="EMBL" id="WHUV01000002">
    <property type="protein sequence ID" value="MQA54412.1"/>
    <property type="molecule type" value="Genomic_DNA"/>
</dbReference>
<reference evidence="8 10" key="1">
    <citation type="submission" date="2019-10" db="EMBL/GenBank/DDBJ databases">
        <title>Pseudomonas dajingensis sp. nov., isolated from the profound head ulcers of farmed Murray cod (Maccullochella peelii peelii).</title>
        <authorList>
            <person name="Liu Y."/>
        </authorList>
    </citation>
    <scope>NUCLEOTIDE SEQUENCE [LARGE SCALE GENOMIC DNA]</scope>
    <source>
        <strain evidence="8 10">MC042</strain>
    </source>
</reference>
<name>U6ZP60_9PSED</name>
<reference evidence="9 11" key="2">
    <citation type="journal article" date="2023" name="Access Microbiol">
        <title>The genome of a steinernematid-associated Pseudomonas piscis bacterium encodes the biosynthesis of insect toxins.</title>
        <authorList>
            <person name="Awori R.M."/>
            <person name="Hendre P."/>
            <person name="Amugune N.O."/>
        </authorList>
    </citation>
    <scope>NUCLEOTIDE SEQUENCE [LARGE SCALE GENOMIC DNA]</scope>
    <source>
        <strain evidence="9 11">75</strain>
    </source>
</reference>
<evidence type="ECO:0000256" key="2">
    <source>
        <dbReference type="ARBA" id="ARBA00022475"/>
    </source>
</evidence>
<feature type="transmembrane region" description="Helical" evidence="6">
    <location>
        <begin position="6"/>
        <end position="26"/>
    </location>
</feature>
<evidence type="ECO:0000256" key="3">
    <source>
        <dbReference type="ARBA" id="ARBA00022692"/>
    </source>
</evidence>
<dbReference type="RefSeq" id="WP_022644352.1">
    <property type="nucleotide sequence ID" value="NZ_AVOY01000219.1"/>
</dbReference>
<evidence type="ECO:0000256" key="6">
    <source>
        <dbReference type="SAM" id="Phobius"/>
    </source>
</evidence>
<evidence type="ECO:0000313" key="9">
    <source>
        <dbReference type="EMBL" id="WMN20650.1"/>
    </source>
</evidence>
<dbReference type="Pfam" id="PF13396">
    <property type="entry name" value="PLDc_N"/>
    <property type="match status" value="1"/>
</dbReference>
<evidence type="ECO:0000313" key="8">
    <source>
        <dbReference type="EMBL" id="MQA54412.1"/>
    </source>
</evidence>
<dbReference type="AlphaFoldDB" id="U6ZP60"/>
<protein>
    <submittedName>
        <fullName evidence="9">PLD nuclease N-terminal domain-containing protein</fullName>
    </submittedName>
</protein>
<evidence type="ECO:0000256" key="4">
    <source>
        <dbReference type="ARBA" id="ARBA00022989"/>
    </source>
</evidence>
<keyword evidence="4 6" id="KW-1133">Transmembrane helix</keyword>
<keyword evidence="5 6" id="KW-0472">Membrane</keyword>
<gene>
    <name evidence="8" type="ORF">GDH07_13940</name>
    <name evidence="9" type="ORF">QL104_15015</name>
</gene>
<evidence type="ECO:0000259" key="7">
    <source>
        <dbReference type="Pfam" id="PF13396"/>
    </source>
</evidence>
<sequence length="63" mass="7074">MHIEYIWIALAVIVLLIEFWAIKSLLRSGASSENKGAWLVVIIFVPLLGFLLWLCVGPRQAHG</sequence>
<evidence type="ECO:0000256" key="1">
    <source>
        <dbReference type="ARBA" id="ARBA00004651"/>
    </source>
</evidence>
<dbReference type="Proteomes" id="UP000486534">
    <property type="component" value="Unassembled WGS sequence"/>
</dbReference>
<evidence type="ECO:0000313" key="10">
    <source>
        <dbReference type="Proteomes" id="UP000486534"/>
    </source>
</evidence>
<keyword evidence="11" id="KW-1185">Reference proteome</keyword>
<feature type="transmembrane region" description="Helical" evidence="6">
    <location>
        <begin position="38"/>
        <end position="56"/>
    </location>
</feature>
<dbReference type="Proteomes" id="UP001237292">
    <property type="component" value="Chromosome"/>
</dbReference>
<organism evidence="8 10">
    <name type="scientific">Pseudomonas piscis</name>
    <dbReference type="NCBI Taxonomy" id="2614538"/>
    <lineage>
        <taxon>Bacteria</taxon>
        <taxon>Pseudomonadati</taxon>
        <taxon>Pseudomonadota</taxon>
        <taxon>Gammaproteobacteria</taxon>
        <taxon>Pseudomonadales</taxon>
        <taxon>Pseudomonadaceae</taxon>
        <taxon>Pseudomonas</taxon>
    </lineage>
</organism>
<dbReference type="InterPro" id="IPR027379">
    <property type="entry name" value="CLS_N"/>
</dbReference>
<feature type="domain" description="Cardiolipin synthase N-terminal" evidence="7">
    <location>
        <begin position="19"/>
        <end position="58"/>
    </location>
</feature>
<keyword evidence="3 6" id="KW-0812">Transmembrane</keyword>
<accession>U6ZP60</accession>
<dbReference type="EMBL" id="CP133164">
    <property type="protein sequence ID" value="WMN20650.1"/>
    <property type="molecule type" value="Genomic_DNA"/>
</dbReference>
<dbReference type="GO" id="GO:0005886">
    <property type="term" value="C:plasma membrane"/>
    <property type="evidence" value="ECO:0007669"/>
    <property type="project" value="UniProtKB-SubCell"/>
</dbReference>